<evidence type="ECO:0008006" key="3">
    <source>
        <dbReference type="Google" id="ProtNLM"/>
    </source>
</evidence>
<evidence type="ECO:0000256" key="1">
    <source>
        <dbReference type="SAM" id="Phobius"/>
    </source>
</evidence>
<evidence type="ECO:0000313" key="2">
    <source>
        <dbReference type="EMBL" id="SBS75829.1"/>
    </source>
</evidence>
<gene>
    <name evidence="2" type="ORF">MHPYR_270100</name>
</gene>
<accession>A0A1Y5PET0</accession>
<dbReference type="EMBL" id="FLQS01000020">
    <property type="protein sequence ID" value="SBS75829.1"/>
    <property type="molecule type" value="Genomic_DNA"/>
</dbReference>
<keyword evidence="1" id="KW-0812">Transmembrane</keyword>
<keyword evidence="1" id="KW-1133">Transmembrane helix</keyword>
<organism evidence="2">
    <name type="scientific">uncultured Mycobacterium sp</name>
    <dbReference type="NCBI Taxonomy" id="171292"/>
    <lineage>
        <taxon>Bacteria</taxon>
        <taxon>Bacillati</taxon>
        <taxon>Actinomycetota</taxon>
        <taxon>Actinomycetes</taxon>
        <taxon>Mycobacteriales</taxon>
        <taxon>Mycobacteriaceae</taxon>
        <taxon>Mycobacterium</taxon>
        <taxon>environmental samples</taxon>
    </lineage>
</organism>
<feature type="transmembrane region" description="Helical" evidence="1">
    <location>
        <begin position="52"/>
        <end position="72"/>
    </location>
</feature>
<reference evidence="2" key="1">
    <citation type="submission" date="2016-03" db="EMBL/GenBank/DDBJ databases">
        <authorList>
            <person name="Ploux O."/>
        </authorList>
    </citation>
    <scope>NUCLEOTIDE SEQUENCE</scope>
    <source>
        <strain evidence="2">UC10</strain>
    </source>
</reference>
<keyword evidence="1" id="KW-0472">Membrane</keyword>
<name>A0A1Y5PET0_9MYCO</name>
<sequence length="95" mass="9697">MRHVIQLVLAALALAGGVITGLQVRSVVFVAPVADGQPSTTSVAFDPPLMMLTWGLVTAAGVLAVLGVVGLVRARRARGATLRTPASGLPVQELT</sequence>
<dbReference type="AlphaFoldDB" id="A0A1Y5PET0"/>
<protein>
    <recommendedName>
        <fullName evidence="3">Transmembrane protein</fullName>
    </recommendedName>
</protein>
<proteinExistence type="predicted"/>